<dbReference type="AlphaFoldDB" id="A0A451B7C2"/>
<dbReference type="EMBL" id="CAADGH010000002">
    <property type="protein sequence ID" value="VFK74188.1"/>
    <property type="molecule type" value="Genomic_DNA"/>
</dbReference>
<proteinExistence type="predicted"/>
<dbReference type="EMBL" id="CAADFO010000009">
    <property type="protein sequence ID" value="VFK24746.1"/>
    <property type="molecule type" value="Genomic_DNA"/>
</dbReference>
<dbReference type="EMBL" id="CAADFQ010000085">
    <property type="protein sequence ID" value="VFK34810.1"/>
    <property type="molecule type" value="Genomic_DNA"/>
</dbReference>
<sequence>MCKLLYLSIKLSETSLSQYKDRNGLKAIRLVGWKSPGLFFRRQHHGETSPFQLGKLLDLTYFFQIGFYPLQEV</sequence>
<gene>
    <name evidence="1" type="ORF">BECKMB1821G_GA0114241_100956</name>
    <name evidence="3" type="ORF">BECKMB1821H_GA0114242_10026</name>
    <name evidence="2" type="ORF">BECKMB1821I_GA0114274_108512</name>
</gene>
<protein>
    <submittedName>
        <fullName evidence="3">Uncharacterized protein</fullName>
    </submittedName>
</protein>
<evidence type="ECO:0000313" key="3">
    <source>
        <dbReference type="EMBL" id="VFK74188.1"/>
    </source>
</evidence>
<reference evidence="3" key="1">
    <citation type="submission" date="2019-02" db="EMBL/GenBank/DDBJ databases">
        <authorList>
            <person name="Gruber-Vodicka R. H."/>
            <person name="Seah K. B. B."/>
        </authorList>
    </citation>
    <scope>NUCLEOTIDE SEQUENCE</scope>
    <source>
        <strain evidence="1">BECK_BZ197</strain>
        <strain evidence="3">BECK_BZ198</strain>
        <strain evidence="2">BECK_BZ199</strain>
    </source>
</reference>
<evidence type="ECO:0000313" key="2">
    <source>
        <dbReference type="EMBL" id="VFK34810.1"/>
    </source>
</evidence>
<name>A0A451B7C2_9GAMM</name>
<accession>A0A451B7C2</accession>
<evidence type="ECO:0000313" key="1">
    <source>
        <dbReference type="EMBL" id="VFK24746.1"/>
    </source>
</evidence>
<organism evidence="3">
    <name type="scientific">Candidatus Kentrum sp. MB</name>
    <dbReference type="NCBI Taxonomy" id="2138164"/>
    <lineage>
        <taxon>Bacteria</taxon>
        <taxon>Pseudomonadati</taxon>
        <taxon>Pseudomonadota</taxon>
        <taxon>Gammaproteobacteria</taxon>
        <taxon>Candidatus Kentrum</taxon>
    </lineage>
</organism>